<evidence type="ECO:0000256" key="3">
    <source>
        <dbReference type="ARBA" id="ARBA00022722"/>
    </source>
</evidence>
<evidence type="ECO:0000256" key="4">
    <source>
        <dbReference type="ARBA" id="ARBA00022759"/>
    </source>
</evidence>
<dbReference type="EC" id="3.1.21.7" evidence="6"/>
<keyword evidence="6" id="KW-0234">DNA repair</keyword>
<feature type="binding site" evidence="6">
    <location>
        <position position="112"/>
    </location>
    <ligand>
        <name>Mg(2+)</name>
        <dbReference type="ChEBI" id="CHEBI:18420"/>
    </ligand>
</feature>
<dbReference type="GO" id="GO:0043737">
    <property type="term" value="F:deoxyribonuclease V activity"/>
    <property type="evidence" value="ECO:0007669"/>
    <property type="project" value="UniProtKB-UniRule"/>
</dbReference>
<dbReference type="PANTHER" id="PTHR28511">
    <property type="entry name" value="ENDONUCLEASE V"/>
    <property type="match status" value="1"/>
</dbReference>
<dbReference type="Pfam" id="PF04493">
    <property type="entry name" value="Endonuclease_5"/>
    <property type="match status" value="1"/>
</dbReference>
<feature type="site" description="Interaction with target DNA" evidence="6">
    <location>
        <position position="82"/>
    </location>
</feature>
<evidence type="ECO:0000256" key="6">
    <source>
        <dbReference type="HAMAP-Rule" id="MF_00801"/>
    </source>
</evidence>
<evidence type="ECO:0000256" key="1">
    <source>
        <dbReference type="ARBA" id="ARBA00004496"/>
    </source>
</evidence>
<keyword evidence="4 6" id="KW-0255">Endonuclease</keyword>
<comment type="similarity">
    <text evidence="6">Belongs to the endonuclease V family.</text>
</comment>
<dbReference type="InterPro" id="IPR007581">
    <property type="entry name" value="Endonuclease-V"/>
</dbReference>
<comment type="catalytic activity">
    <reaction evidence="6">
        <text>Endonucleolytic cleavage at apurinic or apyrimidinic sites to products with a 5'-phosphate.</text>
        <dbReference type="EC" id="3.1.21.7"/>
    </reaction>
</comment>
<dbReference type="GO" id="GO:0000287">
    <property type="term" value="F:magnesium ion binding"/>
    <property type="evidence" value="ECO:0007669"/>
    <property type="project" value="UniProtKB-UniRule"/>
</dbReference>
<evidence type="ECO:0000313" key="8">
    <source>
        <dbReference type="Proteomes" id="UP000028725"/>
    </source>
</evidence>
<comment type="caution">
    <text evidence="7">The sequence shown here is derived from an EMBL/GenBank/DDBJ whole genome shotgun (WGS) entry which is preliminary data.</text>
</comment>
<feature type="binding site" evidence="6">
    <location>
        <position position="44"/>
    </location>
    <ligand>
        <name>Mg(2+)</name>
        <dbReference type="ChEBI" id="CHEBI:18420"/>
    </ligand>
</feature>
<evidence type="ECO:0000256" key="2">
    <source>
        <dbReference type="ARBA" id="ARBA00022490"/>
    </source>
</evidence>
<dbReference type="Gene3D" id="3.30.2170.10">
    <property type="entry name" value="archaeoglobus fulgidus dsm 4304 superfamily"/>
    <property type="match status" value="1"/>
</dbReference>
<keyword evidence="5 6" id="KW-0378">Hydrolase</keyword>
<dbReference type="HAMAP" id="MF_00801">
    <property type="entry name" value="Endonuclease_5"/>
    <property type="match status" value="1"/>
</dbReference>
<reference evidence="7 8" key="1">
    <citation type="submission" date="2014-04" db="EMBL/GenBank/DDBJ databases">
        <title>Genome assembly of Hyalangium minutum DSM 14724.</title>
        <authorList>
            <person name="Sharma G."/>
            <person name="Subramanian S."/>
        </authorList>
    </citation>
    <scope>NUCLEOTIDE SEQUENCE [LARGE SCALE GENOMIC DNA]</scope>
    <source>
        <strain evidence="7 8">DSM 14724</strain>
    </source>
</reference>
<comment type="cofactor">
    <cofactor evidence="6">
        <name>Mg(2+)</name>
        <dbReference type="ChEBI" id="CHEBI:18420"/>
    </cofactor>
</comment>
<keyword evidence="6" id="KW-0460">Magnesium</keyword>
<dbReference type="OrthoDB" id="9790916at2"/>
<dbReference type="PANTHER" id="PTHR28511:SF1">
    <property type="entry name" value="ENDONUCLEASE V"/>
    <property type="match status" value="1"/>
</dbReference>
<dbReference type="GO" id="GO:0016891">
    <property type="term" value="F:RNA endonuclease activity producing 5'-phosphomonoesters, hydrolytic mechanism"/>
    <property type="evidence" value="ECO:0007669"/>
    <property type="project" value="TreeGrafter"/>
</dbReference>
<keyword evidence="2 6" id="KW-0963">Cytoplasm</keyword>
<evidence type="ECO:0000313" key="7">
    <source>
        <dbReference type="EMBL" id="KFE67733.1"/>
    </source>
</evidence>
<dbReference type="PATRIC" id="fig|394096.3.peg.4257"/>
<dbReference type="EMBL" id="JMCB01000007">
    <property type="protein sequence ID" value="KFE67733.1"/>
    <property type="molecule type" value="Genomic_DNA"/>
</dbReference>
<keyword evidence="8" id="KW-1185">Reference proteome</keyword>
<dbReference type="GO" id="GO:0003727">
    <property type="term" value="F:single-stranded RNA binding"/>
    <property type="evidence" value="ECO:0007669"/>
    <property type="project" value="TreeGrafter"/>
</dbReference>
<keyword evidence="3 6" id="KW-0540">Nuclease</keyword>
<organism evidence="7 8">
    <name type="scientific">Hyalangium minutum</name>
    <dbReference type="NCBI Taxonomy" id="394096"/>
    <lineage>
        <taxon>Bacteria</taxon>
        <taxon>Pseudomonadati</taxon>
        <taxon>Myxococcota</taxon>
        <taxon>Myxococcia</taxon>
        <taxon>Myxococcales</taxon>
        <taxon>Cystobacterineae</taxon>
        <taxon>Archangiaceae</taxon>
        <taxon>Hyalangium</taxon>
    </lineage>
</organism>
<dbReference type="CDD" id="cd06559">
    <property type="entry name" value="Endonuclease_V"/>
    <property type="match status" value="1"/>
</dbReference>
<gene>
    <name evidence="6" type="primary">nfi</name>
    <name evidence="7" type="ORF">DB31_8216</name>
</gene>
<protein>
    <recommendedName>
        <fullName evidence="6">Endonuclease V</fullName>
        <ecNumber evidence="6">3.1.21.7</ecNumber>
    </recommendedName>
    <alternativeName>
        <fullName evidence="6">Deoxyinosine 3'endonuclease</fullName>
    </alternativeName>
    <alternativeName>
        <fullName evidence="6">Deoxyribonuclease V</fullName>
        <shortName evidence="6">DNase V</shortName>
    </alternativeName>
</protein>
<name>A0A085WJ70_9BACT</name>
<sequence>MDLKLLHDWNVTPQEAVALQNSLRERLVLRAPSGLRVSRVAGADISTERGNDTGYGAFVVLDAESLAPVSQQGAEAPLGFPYVPGLLSFRELPVLAAAWMRLESAPDLLVFDGQGTAHPRRMGIACHGGLLFGVPSIGCAKSLLVGSHGPLGEERGATAEIRHRGEVIGMAVRTRRGVSPVYVSPGHLMDLPTAVEWVLRLSPRYREPETTRHAHRLVNVLRRQAHGGLQGDVCGQWGRAWSP</sequence>
<proteinExistence type="inferred from homology"/>
<dbReference type="Proteomes" id="UP000028725">
    <property type="component" value="Unassembled WGS sequence"/>
</dbReference>
<dbReference type="GO" id="GO:0006281">
    <property type="term" value="P:DNA repair"/>
    <property type="evidence" value="ECO:0007669"/>
    <property type="project" value="UniProtKB-UniRule"/>
</dbReference>
<keyword evidence="6" id="KW-0479">Metal-binding</keyword>
<evidence type="ECO:0000256" key="5">
    <source>
        <dbReference type="ARBA" id="ARBA00022801"/>
    </source>
</evidence>
<dbReference type="STRING" id="394096.DB31_8216"/>
<dbReference type="AlphaFoldDB" id="A0A085WJ70"/>
<dbReference type="GO" id="GO:0005737">
    <property type="term" value="C:cytoplasm"/>
    <property type="evidence" value="ECO:0007669"/>
    <property type="project" value="UniProtKB-SubCell"/>
</dbReference>
<comment type="function">
    <text evidence="6">DNA repair enzyme involved in the repair of deaminated bases. Selectively cleaves double-stranded DNA at the second phosphodiester bond 3' to a deoxyinosine leaving behind the intact lesion on the nicked DNA.</text>
</comment>
<dbReference type="RefSeq" id="WP_044190611.1">
    <property type="nucleotide sequence ID" value="NZ_JMCB01000007.1"/>
</dbReference>
<accession>A0A085WJ70</accession>
<comment type="subcellular location">
    <subcellularLocation>
        <location evidence="1 6">Cytoplasm</location>
    </subcellularLocation>
</comment>
<keyword evidence="6" id="KW-0227">DNA damage</keyword>